<dbReference type="GO" id="GO:0005886">
    <property type="term" value="C:plasma membrane"/>
    <property type="evidence" value="ECO:0007669"/>
    <property type="project" value="UniProtKB-SubCell"/>
</dbReference>
<sequence length="595" mass="63752">MIAALRATGEIMAAAWRDSPGRMALSVVLMILGGAAPPLLALALKDGIDQVVAGDVAGAVLTGGLVGTLAVCSLMLHHFAFIPYGEAADLVTVTMDCELIELANGSAGLEHHERPDYANEISLLRKEIGQYPDALVGLMALLSLGVSTAFTAWLLASVSPWLMLLPVAALLPMYATHRAQDVQNGARERSATVSRQARNLFELGTSAAPAKEIRVFRLQDEFRRRHHALWADEGRVLARAELRSALIEAAGQLAFSAAYIAAVLLSLRQAISGHGSVGSVVLVITLATQVNRQINSALEMFRRLQRMTRGMTRLRWLRALIAAHQPPPADAEVPDSIRTGIRLTDVAFAYPGTGRTSLHEVNLTLPAGSTVAIVGENGAGKSTLVKLLCRFYDATAGAIELDGTDIRRFPLDAWRGRIATGFQDFVRFEVAAGQTVGVGDLPFLNDENAVLAALDRASAASVIDQLDQGLTTQLGKTYANGRELSGGQWQKLALSRAMMRKAPLLLILDEPTSALDAEAEHQLFERYAEHGRRIGQANGTITVLVSHRFSTVKMADLIVVVANGHIAEAGNHASLLELGGTYASLYRLQAAAYQS</sequence>
<evidence type="ECO:0000256" key="1">
    <source>
        <dbReference type="ARBA" id="ARBA00004651"/>
    </source>
</evidence>
<protein>
    <submittedName>
        <fullName evidence="10">ATP-binding cassette, subfamily B</fullName>
    </submittedName>
</protein>
<keyword evidence="4 10" id="KW-0067">ATP-binding</keyword>
<dbReference type="AlphaFoldDB" id="A0A1W2F903"/>
<feature type="domain" description="ABC transmembrane type-1" evidence="9">
    <location>
        <begin position="24"/>
        <end position="306"/>
    </location>
</feature>
<keyword evidence="2 7" id="KW-0812">Transmembrane</keyword>
<evidence type="ECO:0000256" key="4">
    <source>
        <dbReference type="ARBA" id="ARBA00022840"/>
    </source>
</evidence>
<keyword evidence="6 7" id="KW-0472">Membrane</keyword>
<dbReference type="eggNOG" id="COG1132">
    <property type="taxonomic scope" value="Bacteria"/>
</dbReference>
<feature type="transmembrane region" description="Helical" evidence="7">
    <location>
        <begin position="56"/>
        <end position="76"/>
    </location>
</feature>
<reference evidence="11" key="1">
    <citation type="submission" date="2017-04" db="EMBL/GenBank/DDBJ databases">
        <authorList>
            <person name="Varghese N."/>
            <person name="Submissions S."/>
        </authorList>
    </citation>
    <scope>NUCLEOTIDE SEQUENCE [LARGE SCALE GENOMIC DNA]</scope>
    <source>
        <strain evidence="11">DSM 44073</strain>
    </source>
</reference>
<feature type="transmembrane region" description="Helical" evidence="7">
    <location>
        <begin position="21"/>
        <end position="44"/>
    </location>
</feature>
<dbReference type="Gene3D" id="3.40.50.300">
    <property type="entry name" value="P-loop containing nucleotide triphosphate hydrolases"/>
    <property type="match status" value="1"/>
</dbReference>
<dbReference type="PANTHER" id="PTHR43394:SF1">
    <property type="entry name" value="ATP-BINDING CASSETTE SUB-FAMILY B MEMBER 10, MITOCHONDRIAL"/>
    <property type="match status" value="1"/>
</dbReference>
<evidence type="ECO:0000256" key="2">
    <source>
        <dbReference type="ARBA" id="ARBA00022692"/>
    </source>
</evidence>
<dbReference type="InterPro" id="IPR039421">
    <property type="entry name" value="Type_1_exporter"/>
</dbReference>
<feature type="transmembrane region" description="Helical" evidence="7">
    <location>
        <begin position="134"/>
        <end position="155"/>
    </location>
</feature>
<dbReference type="PROSITE" id="PS00211">
    <property type="entry name" value="ABC_TRANSPORTER_1"/>
    <property type="match status" value="1"/>
</dbReference>
<dbReference type="Proteomes" id="UP000192840">
    <property type="component" value="Unassembled WGS sequence"/>
</dbReference>
<dbReference type="PANTHER" id="PTHR43394">
    <property type="entry name" value="ATP-DEPENDENT PERMEASE MDL1, MITOCHONDRIAL"/>
    <property type="match status" value="1"/>
</dbReference>
<feature type="domain" description="ABC transporter" evidence="8">
    <location>
        <begin position="341"/>
        <end position="588"/>
    </location>
</feature>
<evidence type="ECO:0000256" key="6">
    <source>
        <dbReference type="ARBA" id="ARBA00023136"/>
    </source>
</evidence>
<evidence type="ECO:0000256" key="3">
    <source>
        <dbReference type="ARBA" id="ARBA00022741"/>
    </source>
</evidence>
<dbReference type="SUPFAM" id="SSF52540">
    <property type="entry name" value="P-loop containing nucleoside triphosphate hydrolases"/>
    <property type="match status" value="1"/>
</dbReference>
<keyword evidence="3" id="KW-0547">Nucleotide-binding</keyword>
<dbReference type="InterPro" id="IPR036640">
    <property type="entry name" value="ABC1_TM_sf"/>
</dbReference>
<comment type="subcellular location">
    <subcellularLocation>
        <location evidence="1">Cell membrane</location>
        <topology evidence="1">Multi-pass membrane protein</topology>
    </subcellularLocation>
</comment>
<dbReference type="GO" id="GO:0016887">
    <property type="term" value="F:ATP hydrolysis activity"/>
    <property type="evidence" value="ECO:0007669"/>
    <property type="project" value="InterPro"/>
</dbReference>
<dbReference type="EMBL" id="FWYC01000012">
    <property type="protein sequence ID" value="SMD18354.1"/>
    <property type="molecule type" value="Genomic_DNA"/>
</dbReference>
<name>A0A1W2F903_9PSEU</name>
<dbReference type="Gene3D" id="1.20.1560.10">
    <property type="entry name" value="ABC transporter type 1, transmembrane domain"/>
    <property type="match status" value="1"/>
</dbReference>
<dbReference type="GO" id="GO:0015421">
    <property type="term" value="F:ABC-type oligopeptide transporter activity"/>
    <property type="evidence" value="ECO:0007669"/>
    <property type="project" value="TreeGrafter"/>
</dbReference>
<evidence type="ECO:0000259" key="9">
    <source>
        <dbReference type="PROSITE" id="PS50929"/>
    </source>
</evidence>
<dbReference type="STRING" id="40571.SAMN05660733_05367"/>
<dbReference type="PROSITE" id="PS50893">
    <property type="entry name" value="ABC_TRANSPORTER_2"/>
    <property type="match status" value="1"/>
</dbReference>
<organism evidence="10 11">
    <name type="scientific">Lentzea albidocapillata</name>
    <dbReference type="NCBI Taxonomy" id="40571"/>
    <lineage>
        <taxon>Bacteria</taxon>
        <taxon>Bacillati</taxon>
        <taxon>Actinomycetota</taxon>
        <taxon>Actinomycetes</taxon>
        <taxon>Pseudonocardiales</taxon>
        <taxon>Pseudonocardiaceae</taxon>
        <taxon>Lentzea</taxon>
    </lineage>
</organism>
<dbReference type="Pfam" id="PF00005">
    <property type="entry name" value="ABC_tran"/>
    <property type="match status" value="1"/>
</dbReference>
<dbReference type="PROSITE" id="PS50929">
    <property type="entry name" value="ABC_TM1F"/>
    <property type="match status" value="1"/>
</dbReference>
<dbReference type="RefSeq" id="WP_245816455.1">
    <property type="nucleotide sequence ID" value="NZ_FWYC01000012.1"/>
</dbReference>
<accession>A0A1W2F903</accession>
<dbReference type="InterPro" id="IPR003593">
    <property type="entry name" value="AAA+_ATPase"/>
</dbReference>
<dbReference type="SMART" id="SM00382">
    <property type="entry name" value="AAA"/>
    <property type="match status" value="1"/>
</dbReference>
<evidence type="ECO:0000313" key="11">
    <source>
        <dbReference type="Proteomes" id="UP000192840"/>
    </source>
</evidence>
<keyword evidence="11" id="KW-1185">Reference proteome</keyword>
<dbReference type="InterPro" id="IPR011527">
    <property type="entry name" value="ABC1_TM_dom"/>
</dbReference>
<dbReference type="SUPFAM" id="SSF90123">
    <property type="entry name" value="ABC transporter transmembrane region"/>
    <property type="match status" value="1"/>
</dbReference>
<keyword evidence="5 7" id="KW-1133">Transmembrane helix</keyword>
<dbReference type="InterPro" id="IPR017871">
    <property type="entry name" value="ABC_transporter-like_CS"/>
</dbReference>
<gene>
    <name evidence="10" type="ORF">SAMN05660733_05367</name>
</gene>
<evidence type="ECO:0000256" key="5">
    <source>
        <dbReference type="ARBA" id="ARBA00022989"/>
    </source>
</evidence>
<dbReference type="InterPro" id="IPR027417">
    <property type="entry name" value="P-loop_NTPase"/>
</dbReference>
<evidence type="ECO:0000313" key="10">
    <source>
        <dbReference type="EMBL" id="SMD18354.1"/>
    </source>
</evidence>
<evidence type="ECO:0000259" key="8">
    <source>
        <dbReference type="PROSITE" id="PS50893"/>
    </source>
</evidence>
<proteinExistence type="predicted"/>
<dbReference type="InterPro" id="IPR003439">
    <property type="entry name" value="ABC_transporter-like_ATP-bd"/>
</dbReference>
<evidence type="ECO:0000256" key="7">
    <source>
        <dbReference type="SAM" id="Phobius"/>
    </source>
</evidence>
<dbReference type="GO" id="GO:0005524">
    <property type="term" value="F:ATP binding"/>
    <property type="evidence" value="ECO:0007669"/>
    <property type="project" value="UniProtKB-KW"/>
</dbReference>